<feature type="region of interest" description="Disordered" evidence="2">
    <location>
        <begin position="439"/>
        <end position="458"/>
    </location>
</feature>
<dbReference type="AlphaFoldDB" id="A0AAD1Y9Z4"/>
<proteinExistence type="predicted"/>
<feature type="coiled-coil region" evidence="1">
    <location>
        <begin position="186"/>
        <end position="284"/>
    </location>
</feature>
<evidence type="ECO:0000256" key="2">
    <source>
        <dbReference type="SAM" id="MobiDB-lite"/>
    </source>
</evidence>
<gene>
    <name evidence="3" type="ORF">ECRASSUSDP1_LOCUS29517</name>
</gene>
<evidence type="ECO:0000256" key="1">
    <source>
        <dbReference type="SAM" id="Coils"/>
    </source>
</evidence>
<keyword evidence="1" id="KW-0175">Coiled coil</keyword>
<keyword evidence="4" id="KW-1185">Reference proteome</keyword>
<feature type="compositionally biased region" description="Polar residues" evidence="2">
    <location>
        <begin position="28"/>
        <end position="38"/>
    </location>
</feature>
<feature type="compositionally biased region" description="Basic and acidic residues" evidence="2">
    <location>
        <begin position="18"/>
        <end position="27"/>
    </location>
</feature>
<feature type="coiled-coil region" evidence="1">
    <location>
        <begin position="379"/>
        <end position="432"/>
    </location>
</feature>
<dbReference type="EMBL" id="CAMPGE010030363">
    <property type="protein sequence ID" value="CAI2387883.1"/>
    <property type="molecule type" value="Genomic_DNA"/>
</dbReference>
<reference evidence="3" key="1">
    <citation type="submission" date="2023-07" db="EMBL/GenBank/DDBJ databases">
        <authorList>
            <consortium name="AG Swart"/>
            <person name="Singh M."/>
            <person name="Singh A."/>
            <person name="Seah K."/>
            <person name="Emmerich C."/>
        </authorList>
    </citation>
    <scope>NUCLEOTIDE SEQUENCE</scope>
    <source>
        <strain evidence="3">DP1</strain>
    </source>
</reference>
<protein>
    <submittedName>
        <fullName evidence="3">Uncharacterized protein</fullName>
    </submittedName>
</protein>
<evidence type="ECO:0000313" key="4">
    <source>
        <dbReference type="Proteomes" id="UP001295684"/>
    </source>
</evidence>
<name>A0AAD1Y9Z4_EUPCR</name>
<sequence>MDKDNQRRKSSTQSKPRNSIEGRDNQESYKTIQNNQAPRMSIDQDSQDKSDDDLSEVLETPKETFKSMSHLPLHEQLKRVKEDEWKNIPKVIKQTFRILIDFTLEEKESDMAFKKKTLSSMERNMNISNRQFKQSDEKNKQFKLALDTRFKEIESKGNASSKALKDAINNLMASFENDVQTCMQSNNATSSSLQALKGDLEETKKENEKRNIALLDKITEIDHYEELNSKLLELQDSLLKNEESLNSSITTQRKLNSDLQKSCMEKIHKEIAAVKEENKNTAEKTSALRADVSKMTEELKTRMDMLRGKSVQDIGSVRKKLEGQIKTLEGLCGDLKSENLGEKIRALEDLFSQHKADTLKKFDGVDDHFTHLNDVLTKIENFDSTADKLKNLEENLDAQLGSRIDSKLTETKSELEEKINEVDQKLNNFIDEYNEAAECPRDSPYQTSSQGDSRKRVKSAVKRVNQGKKLEEMRKWLEYQRRYTAEEIKKRTDEFKEQQEVMFPKVNTSIEISGSKSDAMRKHYQNITHPYQSTVDDLIKSNLEQDQAESYNFRPASSNEVRKNLKSRPLTLIEFDDLDKISVHKRR</sequence>
<comment type="caution">
    <text evidence="3">The sequence shown here is derived from an EMBL/GenBank/DDBJ whole genome shotgun (WGS) entry which is preliminary data.</text>
</comment>
<feature type="region of interest" description="Disordered" evidence="2">
    <location>
        <begin position="1"/>
        <end position="56"/>
    </location>
</feature>
<organism evidence="3 4">
    <name type="scientific">Euplotes crassus</name>
    <dbReference type="NCBI Taxonomy" id="5936"/>
    <lineage>
        <taxon>Eukaryota</taxon>
        <taxon>Sar</taxon>
        <taxon>Alveolata</taxon>
        <taxon>Ciliophora</taxon>
        <taxon>Intramacronucleata</taxon>
        <taxon>Spirotrichea</taxon>
        <taxon>Hypotrichia</taxon>
        <taxon>Euplotida</taxon>
        <taxon>Euplotidae</taxon>
        <taxon>Moneuplotes</taxon>
    </lineage>
</organism>
<accession>A0AAD1Y9Z4</accession>
<evidence type="ECO:0000313" key="3">
    <source>
        <dbReference type="EMBL" id="CAI2387883.1"/>
    </source>
</evidence>
<dbReference type="Proteomes" id="UP001295684">
    <property type="component" value="Unassembled WGS sequence"/>
</dbReference>